<feature type="transmembrane region" description="Helical" evidence="4">
    <location>
        <begin position="723"/>
        <end position="741"/>
    </location>
</feature>
<evidence type="ECO:0000256" key="4">
    <source>
        <dbReference type="SAM" id="Phobius"/>
    </source>
</evidence>
<dbReference type="CDD" id="cd16917">
    <property type="entry name" value="HATPase_UhpB-NarQ-NarX-like"/>
    <property type="match status" value="1"/>
</dbReference>
<dbReference type="Gene3D" id="1.20.5.1930">
    <property type="match status" value="1"/>
</dbReference>
<proteinExistence type="predicted"/>
<dbReference type="AlphaFoldDB" id="A0A8J6Y0C3"/>
<dbReference type="Pfam" id="PF07494">
    <property type="entry name" value="Reg_prop"/>
    <property type="match status" value="1"/>
</dbReference>
<dbReference type="Gene3D" id="2.60.40.10">
    <property type="entry name" value="Immunoglobulins"/>
    <property type="match status" value="1"/>
</dbReference>
<evidence type="ECO:0000256" key="2">
    <source>
        <dbReference type="ARBA" id="ARBA00022777"/>
    </source>
</evidence>
<gene>
    <name evidence="6" type="ORF">IFK94_02250</name>
</gene>
<dbReference type="Pfam" id="PF07730">
    <property type="entry name" value="HisKA_3"/>
    <property type="match status" value="1"/>
</dbReference>
<name>A0A8J6Y0C3_9BACT</name>
<dbReference type="Proteomes" id="UP000648239">
    <property type="component" value="Unassembled WGS sequence"/>
</dbReference>
<dbReference type="SUPFAM" id="SSF55874">
    <property type="entry name" value="ATPase domain of HSP90 chaperone/DNA topoisomerase II/histidine kinase"/>
    <property type="match status" value="1"/>
</dbReference>
<evidence type="ECO:0000256" key="3">
    <source>
        <dbReference type="ARBA" id="ARBA00023012"/>
    </source>
</evidence>
<evidence type="ECO:0000259" key="5">
    <source>
        <dbReference type="PROSITE" id="PS50109"/>
    </source>
</evidence>
<dbReference type="InterPro" id="IPR005467">
    <property type="entry name" value="His_kinase_dom"/>
</dbReference>
<dbReference type="InterPro" id="IPR011712">
    <property type="entry name" value="Sig_transdc_His_kin_sub3_dim/P"/>
</dbReference>
<evidence type="ECO:0000313" key="7">
    <source>
        <dbReference type="Proteomes" id="UP000648239"/>
    </source>
</evidence>
<dbReference type="PANTHER" id="PTHR24421">
    <property type="entry name" value="NITRATE/NITRITE SENSOR PROTEIN NARX-RELATED"/>
    <property type="match status" value="1"/>
</dbReference>
<dbReference type="InterPro" id="IPR050482">
    <property type="entry name" value="Sensor_HK_TwoCompSys"/>
</dbReference>
<dbReference type="InterPro" id="IPR013783">
    <property type="entry name" value="Ig-like_fold"/>
</dbReference>
<dbReference type="InterPro" id="IPR036890">
    <property type="entry name" value="HATPase_C_sf"/>
</dbReference>
<dbReference type="SMART" id="SM00387">
    <property type="entry name" value="HATPase_c"/>
    <property type="match status" value="1"/>
</dbReference>
<accession>A0A8J6Y0C3</accession>
<dbReference type="GO" id="GO:0000155">
    <property type="term" value="F:phosphorelay sensor kinase activity"/>
    <property type="evidence" value="ECO:0007669"/>
    <property type="project" value="InterPro"/>
</dbReference>
<reference evidence="6 7" key="1">
    <citation type="submission" date="2020-08" db="EMBL/GenBank/DDBJ databases">
        <title>Acidobacteriota in marine sediments use diverse sulfur dissimilation pathways.</title>
        <authorList>
            <person name="Wasmund K."/>
        </authorList>
    </citation>
    <scope>NUCLEOTIDE SEQUENCE [LARGE SCALE GENOMIC DNA]</scope>
    <source>
        <strain evidence="6">MAG AM4</strain>
    </source>
</reference>
<sequence length="965" mass="105021">MRMRGTIWPLALALFLGTATAKSRLVRHFDQRAGLPVSSVTALAQDTEGFLWIGTNGGLIRYDGREMRRWGRDVTFGLIDLVAVGPSGAVVAREHPENRIFRVTGAGLAAVSGPDGEGIHDVRDAAFTSDGSLYLICGEDLLVQAEGGPWLTLPFPRSAGEKPRQLRPGRDGGLLLLTTLGLRPVRDGMIQDLTLRRAQIYDALVRPDGSLFLLEGQYPCRILESSAGRIRELAAVDDRPVRMALRGDTVWIAFGRTLVAIRNDGSAEIIREHDDFKKTGGPILVDDEGSLWIGNYLGLFQFPEPDTVVFTQEDGLPSEHARFLAQHGGDMWVATWSGIGVIDPQGAVEAKYHQKALIGREEPCHDAAGRLWLPVSIDETTPRRRRGILEFDGIDTTVHSLPPEVYFGRCARSRDGTVWLPVGGEILKTQPDGGPPAVAGVLPESSTFPRAFLEDASGHLWAGVVGAICHTEPARAMDPDAWTCELLAAQHQVKALLQLPSGAIWAATSGGVLRRRNGTWEAVPASSGLPSSWTHNLVSSPEEGVWVTGHGTLVRVIEDLDRLEGWDVLESPGAWQGVPVIGGGGVLESTDGSLWLATSAGVVQVPVSARSSRPAPPRVRLVDIAVDGKRLPLDESPEIPYSRNRLELSFAALSYRDPSLIRYKIRSGPDAPWVESRQPGFRFFDLPPGDYRPEVIASLDGVNWSAEPARFAFTIRPPWYRQTWALALFVTLTAALLYGMYRIRLGMLLRLERQRTRIAMDLHDELGAGLGSIGLLADLVTDDRLDEAERKDLSGKISETADELGSGLTDIIWTLRSKSEPLGALGEYLRERGRRMVPPGSGIRFAAVLPDSWPDIRLSLVVRRNLQRIAVEAIHNAVRHGKPSRIELGIGPEGARWLLWVEDDGCGMPAETASTEGQGLGLISMKKRAAAIGAVVTWGPGPGGGTRVEIGFDPARSSSYRGDLR</sequence>
<comment type="caution">
    <text evidence="6">The sequence shown here is derived from an EMBL/GenBank/DDBJ whole genome shotgun (WGS) entry which is preliminary data.</text>
</comment>
<keyword evidence="1" id="KW-0808">Transferase</keyword>
<dbReference type="InterPro" id="IPR003594">
    <property type="entry name" value="HATPase_dom"/>
</dbReference>
<evidence type="ECO:0000256" key="1">
    <source>
        <dbReference type="ARBA" id="ARBA00022679"/>
    </source>
</evidence>
<dbReference type="InterPro" id="IPR015943">
    <property type="entry name" value="WD40/YVTN_repeat-like_dom_sf"/>
</dbReference>
<keyword evidence="2" id="KW-0418">Kinase</keyword>
<dbReference type="EMBL" id="JACXWD010000004">
    <property type="protein sequence ID" value="MBD3866919.1"/>
    <property type="molecule type" value="Genomic_DNA"/>
</dbReference>
<feature type="domain" description="Histidine kinase" evidence="5">
    <location>
        <begin position="761"/>
        <end position="956"/>
    </location>
</feature>
<organism evidence="6 7">
    <name type="scientific">Candidatus Polarisedimenticola svalbardensis</name>
    <dbReference type="NCBI Taxonomy" id="2886004"/>
    <lineage>
        <taxon>Bacteria</taxon>
        <taxon>Pseudomonadati</taxon>
        <taxon>Acidobacteriota</taxon>
        <taxon>Candidatus Polarisedimenticolia</taxon>
        <taxon>Candidatus Polarisedimenticolales</taxon>
        <taxon>Candidatus Polarisedimenticolaceae</taxon>
        <taxon>Candidatus Polarisedimenticola</taxon>
    </lineage>
</organism>
<evidence type="ECO:0000313" key="6">
    <source>
        <dbReference type="EMBL" id="MBD3866919.1"/>
    </source>
</evidence>
<dbReference type="Gene3D" id="2.130.10.10">
    <property type="entry name" value="YVTN repeat-like/Quinoprotein amine dehydrogenase"/>
    <property type="match status" value="3"/>
</dbReference>
<dbReference type="InterPro" id="IPR011110">
    <property type="entry name" value="Reg_prop"/>
</dbReference>
<protein>
    <recommendedName>
        <fullName evidence="5">Histidine kinase domain-containing protein</fullName>
    </recommendedName>
</protein>
<keyword evidence="4" id="KW-0812">Transmembrane</keyword>
<keyword evidence="3" id="KW-0902">Two-component regulatory system</keyword>
<dbReference type="GO" id="GO:0046983">
    <property type="term" value="F:protein dimerization activity"/>
    <property type="evidence" value="ECO:0007669"/>
    <property type="project" value="InterPro"/>
</dbReference>
<keyword evidence="4" id="KW-0472">Membrane</keyword>
<dbReference type="SUPFAM" id="SSF63829">
    <property type="entry name" value="Calcium-dependent phosphotriesterase"/>
    <property type="match status" value="2"/>
</dbReference>
<dbReference type="PROSITE" id="PS50109">
    <property type="entry name" value="HIS_KIN"/>
    <property type="match status" value="1"/>
</dbReference>
<dbReference type="Gene3D" id="3.30.565.10">
    <property type="entry name" value="Histidine kinase-like ATPase, C-terminal domain"/>
    <property type="match status" value="1"/>
</dbReference>
<keyword evidence="4" id="KW-1133">Transmembrane helix</keyword>
<dbReference type="GO" id="GO:0016020">
    <property type="term" value="C:membrane"/>
    <property type="evidence" value="ECO:0007669"/>
    <property type="project" value="InterPro"/>
</dbReference>
<dbReference type="Pfam" id="PF02518">
    <property type="entry name" value="HATPase_c"/>
    <property type="match status" value="1"/>
</dbReference>